<feature type="chain" id="PRO_5004651282" evidence="2">
    <location>
        <begin position="17"/>
        <end position="322"/>
    </location>
</feature>
<name>U4LB09_PYROM</name>
<evidence type="ECO:0000313" key="4">
    <source>
        <dbReference type="Proteomes" id="UP000018144"/>
    </source>
</evidence>
<feature type="compositionally biased region" description="Low complexity" evidence="1">
    <location>
        <begin position="200"/>
        <end position="216"/>
    </location>
</feature>
<evidence type="ECO:0000256" key="1">
    <source>
        <dbReference type="SAM" id="MobiDB-lite"/>
    </source>
</evidence>
<dbReference type="OrthoDB" id="10662126at2759"/>
<feature type="signal peptide" evidence="2">
    <location>
        <begin position="1"/>
        <end position="16"/>
    </location>
</feature>
<evidence type="ECO:0000313" key="3">
    <source>
        <dbReference type="EMBL" id="CCX16321.1"/>
    </source>
</evidence>
<keyword evidence="2" id="KW-0732">Signal</keyword>
<proteinExistence type="predicted"/>
<dbReference type="AlphaFoldDB" id="U4LB09"/>
<feature type="region of interest" description="Disordered" evidence="1">
    <location>
        <begin position="262"/>
        <end position="322"/>
    </location>
</feature>
<accession>U4LB09</accession>
<sequence length="322" mass="34532">MKFFLLILPFITAIAAIPSPIAGGDSSLLRQVAEQQAKLKKEQLQNKAHAKINTGVDNLLPPNIASNVGSKGKRDAPTFNVARDPSLLRDMAEKEARLKKEQLQNKANAKINTGLDKLRQPTIAGNGGSKGKRDAARKQPQRNKNQQNGGAGWGSVAAEVGKAAAPDLGIVSEVGKAAAPDIGSTLGKQIAANVKRAKNQQKNQKPAQSNGGSGWGSVVSEVGKAAAPDIGSTLGNQIAQHVKRSGSWPIGKWEDGFHFKRDAWAKREPKGERKKNKNKNNNNHSVEIRSPENHDEGNNHKRDDVHSGQSYGSEDERLSVVA</sequence>
<evidence type="ECO:0000256" key="2">
    <source>
        <dbReference type="SAM" id="SignalP"/>
    </source>
</evidence>
<dbReference type="Proteomes" id="UP000018144">
    <property type="component" value="Unassembled WGS sequence"/>
</dbReference>
<feature type="compositionally biased region" description="Basic and acidic residues" evidence="1">
    <location>
        <begin position="286"/>
        <end position="306"/>
    </location>
</feature>
<protein>
    <submittedName>
        <fullName evidence="3">Uncharacterized protein</fullName>
    </submittedName>
</protein>
<feature type="region of interest" description="Disordered" evidence="1">
    <location>
        <begin position="193"/>
        <end position="216"/>
    </location>
</feature>
<gene>
    <name evidence="3" type="ORF">PCON_02917</name>
</gene>
<reference evidence="3 4" key="1">
    <citation type="journal article" date="2013" name="PLoS Genet.">
        <title>The genome and development-dependent transcriptomes of Pyronema confluens: a window into fungal evolution.</title>
        <authorList>
            <person name="Traeger S."/>
            <person name="Altegoer F."/>
            <person name="Freitag M."/>
            <person name="Gabaldon T."/>
            <person name="Kempken F."/>
            <person name="Kumar A."/>
            <person name="Marcet-Houben M."/>
            <person name="Poggeler S."/>
            <person name="Stajich J.E."/>
            <person name="Nowrousian M."/>
        </authorList>
    </citation>
    <scope>NUCLEOTIDE SEQUENCE [LARGE SCALE GENOMIC DNA]</scope>
    <source>
        <strain evidence="4">CBS 100304</strain>
        <tissue evidence="3">Vegetative mycelium</tissue>
    </source>
</reference>
<keyword evidence="4" id="KW-1185">Reference proteome</keyword>
<organism evidence="3 4">
    <name type="scientific">Pyronema omphalodes (strain CBS 100304)</name>
    <name type="common">Pyronema confluens</name>
    <dbReference type="NCBI Taxonomy" id="1076935"/>
    <lineage>
        <taxon>Eukaryota</taxon>
        <taxon>Fungi</taxon>
        <taxon>Dikarya</taxon>
        <taxon>Ascomycota</taxon>
        <taxon>Pezizomycotina</taxon>
        <taxon>Pezizomycetes</taxon>
        <taxon>Pezizales</taxon>
        <taxon>Pyronemataceae</taxon>
        <taxon>Pyronema</taxon>
    </lineage>
</organism>
<feature type="region of interest" description="Disordered" evidence="1">
    <location>
        <begin position="64"/>
        <end position="87"/>
    </location>
</feature>
<feature type="region of interest" description="Disordered" evidence="1">
    <location>
        <begin position="100"/>
        <end position="153"/>
    </location>
</feature>
<feature type="compositionally biased region" description="Basic and acidic residues" evidence="1">
    <location>
        <begin position="262"/>
        <end position="271"/>
    </location>
</feature>
<dbReference type="EMBL" id="HF936378">
    <property type="protein sequence ID" value="CCX16321.1"/>
    <property type="molecule type" value="Genomic_DNA"/>
</dbReference>